<organism evidence="2 3">
    <name type="scientific">Candidatus Eubacterium avistercoris</name>
    <dbReference type="NCBI Taxonomy" id="2838567"/>
    <lineage>
        <taxon>Bacteria</taxon>
        <taxon>Bacillati</taxon>
        <taxon>Bacillota</taxon>
        <taxon>Clostridia</taxon>
        <taxon>Eubacteriales</taxon>
        <taxon>Eubacteriaceae</taxon>
        <taxon>Eubacterium</taxon>
    </lineage>
</organism>
<accession>A0A9D2IFH2</accession>
<reference evidence="2" key="1">
    <citation type="journal article" date="2021" name="PeerJ">
        <title>Extensive microbial diversity within the chicken gut microbiome revealed by metagenomics and culture.</title>
        <authorList>
            <person name="Gilroy R."/>
            <person name="Ravi A."/>
            <person name="Getino M."/>
            <person name="Pursley I."/>
            <person name="Horton D.L."/>
            <person name="Alikhan N.F."/>
            <person name="Baker D."/>
            <person name="Gharbi K."/>
            <person name="Hall N."/>
            <person name="Watson M."/>
            <person name="Adriaenssens E.M."/>
            <person name="Foster-Nyarko E."/>
            <person name="Jarju S."/>
            <person name="Secka A."/>
            <person name="Antonio M."/>
            <person name="Oren A."/>
            <person name="Chaudhuri R.R."/>
            <person name="La Ragione R."/>
            <person name="Hildebrand F."/>
            <person name="Pallen M.J."/>
        </authorList>
    </citation>
    <scope>NUCLEOTIDE SEQUENCE</scope>
    <source>
        <strain evidence="2">CHK192-9172</strain>
    </source>
</reference>
<name>A0A9D2IFH2_9FIRM</name>
<reference evidence="2" key="2">
    <citation type="submission" date="2021-04" db="EMBL/GenBank/DDBJ databases">
        <authorList>
            <person name="Gilroy R."/>
        </authorList>
    </citation>
    <scope>NUCLEOTIDE SEQUENCE</scope>
    <source>
        <strain evidence="2">CHK192-9172</strain>
    </source>
</reference>
<sequence length="285" mass="31480">MNELFLTILNMSITAGWLILAVLVIRLFLKKAPKWANVLLWGIVGIRLICPFAVKSPFSLIPSARTISAKILTGPAFRIDTGISPMDSRINGYLGKEERAEYAGALLRCSVRPSNTGICPLAFGETGVKMRIRSVMVHRKPAAWALVAAVVICAAAAVCFLTDPIRNLEWARTLSAGDIAQADMVVMPQDPDRQYKQLSEREIEKMTALINQSSGKYLIYHPQVTGGIATFDIIMKDGSRHSVSNIGNAYLKIDNAYYSGDYEWLAAWEELGWGEGNAYLPADYY</sequence>
<feature type="transmembrane region" description="Helical" evidence="1">
    <location>
        <begin position="36"/>
        <end position="54"/>
    </location>
</feature>
<evidence type="ECO:0000313" key="2">
    <source>
        <dbReference type="EMBL" id="HIZ07389.1"/>
    </source>
</evidence>
<dbReference type="Proteomes" id="UP000824024">
    <property type="component" value="Unassembled WGS sequence"/>
</dbReference>
<keyword evidence="1" id="KW-1133">Transmembrane helix</keyword>
<protein>
    <submittedName>
        <fullName evidence="2">M56 family metallopeptidase</fullName>
    </submittedName>
</protein>
<feature type="transmembrane region" description="Helical" evidence="1">
    <location>
        <begin position="142"/>
        <end position="162"/>
    </location>
</feature>
<proteinExistence type="predicted"/>
<keyword evidence="1" id="KW-0472">Membrane</keyword>
<dbReference type="AlphaFoldDB" id="A0A9D2IFH2"/>
<feature type="transmembrane region" description="Helical" evidence="1">
    <location>
        <begin position="6"/>
        <end position="29"/>
    </location>
</feature>
<comment type="caution">
    <text evidence="2">The sequence shown here is derived from an EMBL/GenBank/DDBJ whole genome shotgun (WGS) entry which is preliminary data.</text>
</comment>
<dbReference type="EMBL" id="DXCH01000156">
    <property type="protein sequence ID" value="HIZ07389.1"/>
    <property type="molecule type" value="Genomic_DNA"/>
</dbReference>
<evidence type="ECO:0000256" key="1">
    <source>
        <dbReference type="SAM" id="Phobius"/>
    </source>
</evidence>
<gene>
    <name evidence="2" type="ORF">IAA08_05575</name>
</gene>
<evidence type="ECO:0000313" key="3">
    <source>
        <dbReference type="Proteomes" id="UP000824024"/>
    </source>
</evidence>
<keyword evidence="1" id="KW-0812">Transmembrane</keyword>